<dbReference type="PANTHER" id="PTHR43581:SF4">
    <property type="entry name" value="ATP_GTP PHOSPHATASE"/>
    <property type="match status" value="1"/>
</dbReference>
<dbReference type="InterPro" id="IPR041685">
    <property type="entry name" value="AAA_GajA/Old/RecF-like"/>
</dbReference>
<comment type="caution">
    <text evidence="2">The sequence shown here is derived from an EMBL/GenBank/DDBJ whole genome shotgun (WGS) entry which is preliminary data.</text>
</comment>
<proteinExistence type="predicted"/>
<dbReference type="InterPro" id="IPR051396">
    <property type="entry name" value="Bact_Antivir_Def_Nuclease"/>
</dbReference>
<name>A0ABQ4NRJ4_9RHOB</name>
<organism evidence="2 3">
    <name type="scientific">Jannaschia pagri</name>
    <dbReference type="NCBI Taxonomy" id="2829797"/>
    <lineage>
        <taxon>Bacteria</taxon>
        <taxon>Pseudomonadati</taxon>
        <taxon>Pseudomonadota</taxon>
        <taxon>Alphaproteobacteria</taxon>
        <taxon>Rhodobacterales</taxon>
        <taxon>Roseobacteraceae</taxon>
        <taxon>Jannaschia</taxon>
    </lineage>
</organism>
<protein>
    <recommendedName>
        <fullName evidence="1">Endonuclease GajA/Old nuclease/RecF-like AAA domain-containing protein</fullName>
    </recommendedName>
</protein>
<dbReference type="EMBL" id="BPFH01000009">
    <property type="protein sequence ID" value="GIT96976.1"/>
    <property type="molecule type" value="Genomic_DNA"/>
</dbReference>
<evidence type="ECO:0000313" key="3">
    <source>
        <dbReference type="Proteomes" id="UP000786693"/>
    </source>
</evidence>
<gene>
    <name evidence="2" type="ORF">JANAI62_35990</name>
</gene>
<evidence type="ECO:0000259" key="1">
    <source>
        <dbReference type="Pfam" id="PF13175"/>
    </source>
</evidence>
<feature type="domain" description="Endonuclease GajA/Old nuclease/RecF-like AAA" evidence="1">
    <location>
        <begin position="1"/>
        <end position="334"/>
    </location>
</feature>
<dbReference type="SUPFAM" id="SSF52540">
    <property type="entry name" value="P-loop containing nucleoside triphosphate hydrolases"/>
    <property type="match status" value="1"/>
</dbReference>
<dbReference type="PANTHER" id="PTHR43581">
    <property type="entry name" value="ATP/GTP PHOSPHATASE"/>
    <property type="match status" value="1"/>
</dbReference>
<reference evidence="2 3" key="1">
    <citation type="submission" date="2021-05" db="EMBL/GenBank/DDBJ databases">
        <title>Bacteria Genome sequencing.</title>
        <authorList>
            <person name="Takabe Y."/>
            <person name="Nakajima Y."/>
            <person name="Suzuki S."/>
            <person name="Shiozaki T."/>
        </authorList>
    </citation>
    <scope>NUCLEOTIDE SEQUENCE [LARGE SCALE GENOMIC DNA]</scope>
    <source>
        <strain evidence="2 3">AI_62</strain>
    </source>
</reference>
<dbReference type="Gene3D" id="3.40.50.300">
    <property type="entry name" value="P-loop containing nucleotide triphosphate hydrolases"/>
    <property type="match status" value="1"/>
</dbReference>
<dbReference type="Pfam" id="PF13175">
    <property type="entry name" value="AAA_15"/>
    <property type="match status" value="1"/>
</dbReference>
<accession>A0ABQ4NRJ4</accession>
<keyword evidence="3" id="KW-1185">Reference proteome</keyword>
<sequence>MDAMDLFFDAAAKLDKDDLCVSEGVAQVELVAEFTGFPEEIVLDATSTTSLSAEKLLYVRDGLPPLLRIIKRYAAGKAAEVFIQAMVPGIDGVGHPILLKQADLRALGRDLGLEDGIPGAERTKNPPWRAAIFEYFAAAPVIEVEVPITKDDAKKIWDQIRPHIPYFCLFKVDRASSDQDDEAKNPLAAAAKIAIAEREEEIAKIVEGVEERATDLVMRTLEKLQEMAPELAVGLSPDIAGHPKWDGFKTTLKTEGGIPFNKRGSGTKRLVLLNFFRAEAERRSEEDGRGIIYAFEEPESSQHPENQRLLLDSFKGLSESGNSQVVLTTHSPLVAQNLPVASLKLVRKQDDDQLPIIDQVVEGDPDADGILEAIANELGVLPDSRLVALLMVEGPNDVNFFRNIYGAVAGIDPDVIDLESSQNIAIVPMGGSDLKHWVSKQYLKGAGCVEYHIYDRDCGPDDAPSYGGYVDQVNDAQDANSARLTTKRETENYLHPAAIQEALDVEVEVTDFADVPSLVSEASKNTQLAPDMGAGTAKRLLNERAAKQMNADRLREADQADEVVGWFRDMTQIVRERLAERM</sequence>
<evidence type="ECO:0000313" key="2">
    <source>
        <dbReference type="EMBL" id="GIT96976.1"/>
    </source>
</evidence>
<dbReference type="Proteomes" id="UP000786693">
    <property type="component" value="Unassembled WGS sequence"/>
</dbReference>
<dbReference type="InterPro" id="IPR027417">
    <property type="entry name" value="P-loop_NTPase"/>
</dbReference>